<dbReference type="PANTHER" id="PTHR37422">
    <property type="entry name" value="TEICHURONIC ACID BIOSYNTHESIS PROTEIN TUAE"/>
    <property type="match status" value="1"/>
</dbReference>
<feature type="transmembrane region" description="Helical" evidence="6">
    <location>
        <begin position="240"/>
        <end position="261"/>
    </location>
</feature>
<dbReference type="SUPFAM" id="SSF48452">
    <property type="entry name" value="TPR-like"/>
    <property type="match status" value="1"/>
</dbReference>
<dbReference type="PROSITE" id="PS50005">
    <property type="entry name" value="TPR"/>
    <property type="match status" value="2"/>
</dbReference>
<evidence type="ECO:0000259" key="7">
    <source>
        <dbReference type="Pfam" id="PF04932"/>
    </source>
</evidence>
<feature type="transmembrane region" description="Helical" evidence="6">
    <location>
        <begin position="367"/>
        <end position="385"/>
    </location>
</feature>
<comment type="subcellular location">
    <subcellularLocation>
        <location evidence="1">Membrane</location>
        <topology evidence="1">Multi-pass membrane protein</topology>
    </subcellularLocation>
</comment>
<dbReference type="EMBL" id="QKSB01000001">
    <property type="protein sequence ID" value="PZE18868.1"/>
    <property type="molecule type" value="Genomic_DNA"/>
</dbReference>
<dbReference type="InterPro" id="IPR007016">
    <property type="entry name" value="O-antigen_ligase-rel_domated"/>
</dbReference>
<comment type="caution">
    <text evidence="8">The sequence shown here is derived from an EMBL/GenBank/DDBJ whole genome shotgun (WGS) entry which is preliminary data.</text>
</comment>
<feature type="domain" description="O-antigen ligase-related" evidence="7">
    <location>
        <begin position="200"/>
        <end position="348"/>
    </location>
</feature>
<gene>
    <name evidence="8" type="ORF">DNU06_03290</name>
</gene>
<keyword evidence="2 6" id="KW-0812">Transmembrane</keyword>
<keyword evidence="4 6" id="KW-0472">Membrane</keyword>
<dbReference type="PANTHER" id="PTHR37422:SF13">
    <property type="entry name" value="LIPOPOLYSACCHARIDE BIOSYNTHESIS PROTEIN PA4999-RELATED"/>
    <property type="match status" value="1"/>
</dbReference>
<feature type="transmembrane region" description="Helical" evidence="6">
    <location>
        <begin position="332"/>
        <end position="355"/>
    </location>
</feature>
<feature type="transmembrane region" description="Helical" evidence="6">
    <location>
        <begin position="37"/>
        <end position="55"/>
    </location>
</feature>
<sequence>MTLFSKLKMNSKYFISLFTLVTFLICIYAYSPYIENYAVTPKWLGFALICIGLSFKKPKKTTFDLTHLIWGVFVLQFMVSALSSYNIWDSLIRTTPLILAPIAATLLFQKWHSIKRKFESIALLLTFCLVPLLIFAFIKIYFLWQLDDFNHNTTYQFAFNFGHRNQFAQFLTLSIPFFFLGLTETKTTWKKWVLLMTLGLTYILITLLMCRSVLLVIYVIYPLLIFLYYLQVIKKISLKLFISFFLPLLLISLVFVLTNPFHFSWIDRLFETNFGSGNERLRIWTNTFAIIQENPIFGVGSGDWKIEILKTPLAFTQAEDSLVFFQRAHNDFIQIAAENGLVGLTILLLFFFFVFRKLLKTDLKPSVKYSIAGGMLGFILIANFSFPFEKIELLFLLLFLIQFIPGKPLQIDGKILSICRLMLSIIFLVTSLYWYQLEAQYFTFKQYQKIQILKSLNQTFYSIDPTGMPVHWYLGNDLYQRQHYKAANKEFKTALKHNPYHVHILNNIGSTYLNLNEIDSAKVSYQKALIINPIFTETLMNYAALEFNNGNIDGALDKILKVRIDKEPQNYKTYATAIGQVKMAWLIELWDEEGFENFLIAHYKQEEFAYEIAINARKTGASYEDELRLYYAKENK</sequence>
<feature type="transmembrane region" description="Helical" evidence="6">
    <location>
        <begin position="166"/>
        <end position="183"/>
    </location>
</feature>
<feature type="repeat" description="TPR" evidence="5">
    <location>
        <begin position="468"/>
        <end position="501"/>
    </location>
</feature>
<reference evidence="8 9" key="1">
    <citation type="submission" date="2018-06" db="EMBL/GenBank/DDBJ databases">
        <title>The draft genome sequence of Crocinitomix sp. SM1701.</title>
        <authorList>
            <person name="Zhang X."/>
        </authorList>
    </citation>
    <scope>NUCLEOTIDE SEQUENCE [LARGE SCALE GENOMIC DNA]</scope>
    <source>
        <strain evidence="8 9">SM1701</strain>
    </source>
</reference>
<dbReference type="InterPro" id="IPR051533">
    <property type="entry name" value="WaaL-like"/>
</dbReference>
<evidence type="ECO:0000256" key="5">
    <source>
        <dbReference type="PROSITE-ProRule" id="PRU00339"/>
    </source>
</evidence>
<evidence type="ECO:0000313" key="9">
    <source>
        <dbReference type="Proteomes" id="UP000249248"/>
    </source>
</evidence>
<keyword evidence="5" id="KW-0802">TPR repeat</keyword>
<proteinExistence type="predicted"/>
<dbReference type="InterPro" id="IPR019734">
    <property type="entry name" value="TPR_rpt"/>
</dbReference>
<feature type="transmembrane region" description="Helical" evidence="6">
    <location>
        <begin position="192"/>
        <end position="209"/>
    </location>
</feature>
<dbReference type="Proteomes" id="UP000249248">
    <property type="component" value="Unassembled WGS sequence"/>
</dbReference>
<feature type="transmembrane region" description="Helical" evidence="6">
    <location>
        <begin position="121"/>
        <end position="146"/>
    </location>
</feature>
<evidence type="ECO:0000313" key="8">
    <source>
        <dbReference type="EMBL" id="PZE18868.1"/>
    </source>
</evidence>
<dbReference type="InterPro" id="IPR011990">
    <property type="entry name" value="TPR-like_helical_dom_sf"/>
</dbReference>
<dbReference type="Pfam" id="PF04932">
    <property type="entry name" value="Wzy_C"/>
    <property type="match status" value="1"/>
</dbReference>
<organism evidence="8 9">
    <name type="scientific">Putridiphycobacter roseus</name>
    <dbReference type="NCBI Taxonomy" id="2219161"/>
    <lineage>
        <taxon>Bacteria</taxon>
        <taxon>Pseudomonadati</taxon>
        <taxon>Bacteroidota</taxon>
        <taxon>Flavobacteriia</taxon>
        <taxon>Flavobacteriales</taxon>
        <taxon>Crocinitomicaceae</taxon>
        <taxon>Putridiphycobacter</taxon>
    </lineage>
</organism>
<evidence type="ECO:0000256" key="3">
    <source>
        <dbReference type="ARBA" id="ARBA00022989"/>
    </source>
</evidence>
<feature type="transmembrane region" description="Helical" evidence="6">
    <location>
        <begin position="215"/>
        <end position="233"/>
    </location>
</feature>
<dbReference type="Gene3D" id="1.25.40.10">
    <property type="entry name" value="Tetratricopeptide repeat domain"/>
    <property type="match status" value="1"/>
</dbReference>
<protein>
    <recommendedName>
        <fullName evidence="7">O-antigen ligase-related domain-containing protein</fullName>
    </recommendedName>
</protein>
<feature type="transmembrane region" description="Helical" evidence="6">
    <location>
        <begin position="67"/>
        <end position="85"/>
    </location>
</feature>
<feature type="transmembrane region" description="Helical" evidence="6">
    <location>
        <begin position="418"/>
        <end position="435"/>
    </location>
</feature>
<dbReference type="AlphaFoldDB" id="A0A2W1NVN4"/>
<dbReference type="OrthoDB" id="665122at2"/>
<evidence type="ECO:0000256" key="6">
    <source>
        <dbReference type="SAM" id="Phobius"/>
    </source>
</evidence>
<feature type="repeat" description="TPR" evidence="5">
    <location>
        <begin position="502"/>
        <end position="535"/>
    </location>
</feature>
<name>A0A2W1NVN4_9FLAO</name>
<evidence type="ECO:0000256" key="2">
    <source>
        <dbReference type="ARBA" id="ARBA00022692"/>
    </source>
</evidence>
<keyword evidence="3 6" id="KW-1133">Transmembrane helix</keyword>
<evidence type="ECO:0000256" key="4">
    <source>
        <dbReference type="ARBA" id="ARBA00023136"/>
    </source>
</evidence>
<feature type="transmembrane region" description="Helical" evidence="6">
    <location>
        <begin position="91"/>
        <end position="109"/>
    </location>
</feature>
<accession>A0A2W1NVN4</accession>
<feature type="transmembrane region" description="Helical" evidence="6">
    <location>
        <begin position="12"/>
        <end position="31"/>
    </location>
</feature>
<dbReference type="SMART" id="SM00028">
    <property type="entry name" value="TPR"/>
    <property type="match status" value="2"/>
</dbReference>
<evidence type="ECO:0000256" key="1">
    <source>
        <dbReference type="ARBA" id="ARBA00004141"/>
    </source>
</evidence>
<keyword evidence="9" id="KW-1185">Reference proteome</keyword>
<dbReference type="GO" id="GO:0016020">
    <property type="term" value="C:membrane"/>
    <property type="evidence" value="ECO:0007669"/>
    <property type="project" value="UniProtKB-SubCell"/>
</dbReference>